<protein>
    <recommendedName>
        <fullName evidence="3">Lipoprotein</fullName>
    </recommendedName>
</protein>
<organism evidence="1 2">
    <name type="scientific">Flavobacterium sediminilitoris</name>
    <dbReference type="NCBI Taxonomy" id="2024526"/>
    <lineage>
        <taxon>Bacteria</taxon>
        <taxon>Pseudomonadati</taxon>
        <taxon>Bacteroidota</taxon>
        <taxon>Flavobacteriia</taxon>
        <taxon>Flavobacteriales</taxon>
        <taxon>Flavobacteriaceae</taxon>
        <taxon>Flavobacterium</taxon>
    </lineage>
</organism>
<evidence type="ECO:0008006" key="3">
    <source>
        <dbReference type="Google" id="ProtNLM"/>
    </source>
</evidence>
<name>A0ABY4HLZ7_9FLAO</name>
<gene>
    <name evidence="1" type="ORF">LXD69_17845</name>
</gene>
<accession>A0ABY4HLZ7</accession>
<sequence>MNKKVLIVTIVFLVFLFQSCYVGMSYERDFTSLKGVEENIDCDKNIKEVDMFFECEKIDFEYEKIGLLEIKSNEHQKQDKDLLEELRMLAINNCCDAIINIRSQYLTRESGILFSQEELKKYDAKVYSGIGVKKKG</sequence>
<evidence type="ECO:0000313" key="1">
    <source>
        <dbReference type="EMBL" id="UOX33882.1"/>
    </source>
</evidence>
<dbReference type="Proteomes" id="UP000830454">
    <property type="component" value="Chromosome"/>
</dbReference>
<dbReference type="PROSITE" id="PS51257">
    <property type="entry name" value="PROKAR_LIPOPROTEIN"/>
    <property type="match status" value="1"/>
</dbReference>
<evidence type="ECO:0000313" key="2">
    <source>
        <dbReference type="Proteomes" id="UP000830454"/>
    </source>
</evidence>
<keyword evidence="2" id="KW-1185">Reference proteome</keyword>
<reference evidence="1" key="1">
    <citation type="submission" date="2021-12" db="EMBL/GenBank/DDBJ databases">
        <authorList>
            <person name="Cha I.-T."/>
            <person name="Lee K.-E."/>
            <person name="Park S.-J."/>
        </authorList>
    </citation>
    <scope>NUCLEOTIDE SEQUENCE</scope>
    <source>
        <strain evidence="1">YSM-43</strain>
    </source>
</reference>
<reference evidence="1" key="2">
    <citation type="submission" date="2022-04" db="EMBL/GenBank/DDBJ databases">
        <title>Complete Genome Sequence of Flavobacterium sediminilitoris YSM-43, Isolated from a Tidal Sediment.</title>
        <authorList>
            <person name="Lee P.A."/>
        </authorList>
    </citation>
    <scope>NUCLEOTIDE SEQUENCE</scope>
    <source>
        <strain evidence="1">YSM-43</strain>
    </source>
</reference>
<dbReference type="EMBL" id="CP090145">
    <property type="protein sequence ID" value="UOX33882.1"/>
    <property type="molecule type" value="Genomic_DNA"/>
</dbReference>
<dbReference type="RefSeq" id="WP_246916448.1">
    <property type="nucleotide sequence ID" value="NZ_CP090145.1"/>
</dbReference>
<proteinExistence type="predicted"/>